<gene>
    <name evidence="6" type="ORF">SAMN05421771_0502</name>
</gene>
<dbReference type="PANTHER" id="PTHR32303">
    <property type="entry name" value="QUINOPROTEIN ALCOHOL DEHYDROGENASE (CYTOCHROME C)"/>
    <property type="match status" value="1"/>
</dbReference>
<evidence type="ECO:0000256" key="3">
    <source>
        <dbReference type="ARBA" id="ARBA00023002"/>
    </source>
</evidence>
<keyword evidence="3" id="KW-0560">Oxidoreductase</keyword>
<dbReference type="Pfam" id="PF01011">
    <property type="entry name" value="PQQ"/>
    <property type="match status" value="1"/>
</dbReference>
<comment type="similarity">
    <text evidence="2">Belongs to the bacterial PQQ dehydrogenase family.</text>
</comment>
<sequence length="538" mass="58689">MIRFLLVLFAASALHAQGVVDVRTSDLTRTVVGADWLSYNGDYTGRRYSSLTQVTPKNAHQLRPEWIFHSNNAGILQVTPVVVAGVMFVTGSNDAYALDAMTGKTLWHHARPVSTGLIDDASGHINRGVAVLGTRLYMETDNAHLLCLDARSGNQIWDVAYAQDNRNYGATSAPLIVKDKVLVGTSGGDDGVRGFVAAFDAETGKEAWRFWTVPSPGEPGSETWPAGDVYKHGGGTTWMPGTYDPALNTIFWGTGNPSPDFDGSVREGDNLYTASLIALDPDTGELRWHFQFTPHDVNDYDATETPVLIDTVYEGKPRKLIVQANRNGFLYILDRTDGTYLASKQFAVQQNWASGIDPHGRPIRTDLQPSKEGTRMCPSYAGGTNWYSPTYSERTHLFYFIAFDECSVVKAKTEAFEEGKAYYSTGASSPPGERGKKILMAYDPIRNAFAWTSPQTGPGRSSAGVMSTASGLVAFGDDAEEFEVVDGLTGAPLYHFNTGQPLHSSPISYAVEGRQYFAIAAGNDLFTFALPPLEPVWK</sequence>
<accession>A0A1I6LB03</accession>
<feature type="chain" id="PRO_5011636457" evidence="4">
    <location>
        <begin position="17"/>
        <end position="538"/>
    </location>
</feature>
<dbReference type="Gene3D" id="2.140.10.10">
    <property type="entry name" value="Quinoprotein alcohol dehydrogenase-like superfamily"/>
    <property type="match status" value="1"/>
</dbReference>
<proteinExistence type="inferred from homology"/>
<evidence type="ECO:0000256" key="1">
    <source>
        <dbReference type="ARBA" id="ARBA00001931"/>
    </source>
</evidence>
<dbReference type="RefSeq" id="WP_089836299.1">
    <property type="nucleotide sequence ID" value="NZ_FOZL01000001.1"/>
</dbReference>
<dbReference type="GO" id="GO:0016491">
    <property type="term" value="F:oxidoreductase activity"/>
    <property type="evidence" value="ECO:0007669"/>
    <property type="project" value="UniProtKB-KW"/>
</dbReference>
<feature type="signal peptide" evidence="4">
    <location>
        <begin position="1"/>
        <end position="16"/>
    </location>
</feature>
<dbReference type="SUPFAM" id="SSF50998">
    <property type="entry name" value="Quinoprotein alcohol dehydrogenase-like"/>
    <property type="match status" value="1"/>
</dbReference>
<dbReference type="Proteomes" id="UP000199024">
    <property type="component" value="Unassembled WGS sequence"/>
</dbReference>
<feature type="domain" description="Pyrrolo-quinoline quinone repeat" evidence="5">
    <location>
        <begin position="36"/>
        <end position="341"/>
    </location>
</feature>
<name>A0A1I6LB03_9BACT</name>
<keyword evidence="7" id="KW-1185">Reference proteome</keyword>
<evidence type="ECO:0000313" key="6">
    <source>
        <dbReference type="EMBL" id="SFS00645.1"/>
    </source>
</evidence>
<dbReference type="InterPro" id="IPR018391">
    <property type="entry name" value="PQQ_b-propeller_rpt"/>
</dbReference>
<dbReference type="STRING" id="474950.SAMN05421771_0502"/>
<evidence type="ECO:0000259" key="5">
    <source>
        <dbReference type="Pfam" id="PF01011"/>
    </source>
</evidence>
<dbReference type="SMART" id="SM00564">
    <property type="entry name" value="PQQ"/>
    <property type="match status" value="4"/>
</dbReference>
<dbReference type="InterPro" id="IPR002372">
    <property type="entry name" value="PQQ_rpt_dom"/>
</dbReference>
<dbReference type="EMBL" id="FOZL01000001">
    <property type="protein sequence ID" value="SFS00645.1"/>
    <property type="molecule type" value="Genomic_DNA"/>
</dbReference>
<evidence type="ECO:0000313" key="7">
    <source>
        <dbReference type="Proteomes" id="UP000199024"/>
    </source>
</evidence>
<evidence type="ECO:0000256" key="2">
    <source>
        <dbReference type="ARBA" id="ARBA00008156"/>
    </source>
</evidence>
<protein>
    <submittedName>
        <fullName evidence="6">Alcohol dehydrogenase (Cytochrome c)</fullName>
    </submittedName>
</protein>
<dbReference type="AlphaFoldDB" id="A0A1I6LB03"/>
<dbReference type="OrthoDB" id="9794322at2"/>
<reference evidence="6 7" key="1">
    <citation type="submission" date="2016-10" db="EMBL/GenBank/DDBJ databases">
        <authorList>
            <person name="de Groot N.N."/>
        </authorList>
    </citation>
    <scope>NUCLEOTIDE SEQUENCE [LARGE SCALE GENOMIC DNA]</scope>
    <source>
        <strain evidence="6 7">DSM 21001</strain>
    </source>
</reference>
<comment type="cofactor">
    <cofactor evidence="1">
        <name>pyrroloquinoline quinone</name>
        <dbReference type="ChEBI" id="CHEBI:58442"/>
    </cofactor>
</comment>
<evidence type="ECO:0000256" key="4">
    <source>
        <dbReference type="SAM" id="SignalP"/>
    </source>
</evidence>
<keyword evidence="4" id="KW-0732">Signal</keyword>
<dbReference type="InterPro" id="IPR011047">
    <property type="entry name" value="Quinoprotein_ADH-like_sf"/>
</dbReference>
<organism evidence="6 7">
    <name type="scientific">Granulicella pectinivorans</name>
    <dbReference type="NCBI Taxonomy" id="474950"/>
    <lineage>
        <taxon>Bacteria</taxon>
        <taxon>Pseudomonadati</taxon>
        <taxon>Acidobacteriota</taxon>
        <taxon>Terriglobia</taxon>
        <taxon>Terriglobales</taxon>
        <taxon>Acidobacteriaceae</taxon>
        <taxon>Granulicella</taxon>
    </lineage>
</organism>